<comment type="function">
    <text evidence="1">Probable methyltransferase.</text>
</comment>
<name>D3B6G5_HETP5</name>
<dbReference type="GO" id="GO:0005634">
    <property type="term" value="C:nucleus"/>
    <property type="evidence" value="ECO:0007669"/>
    <property type="project" value="TreeGrafter"/>
</dbReference>
<evidence type="ECO:0000259" key="3">
    <source>
        <dbReference type="PROSITE" id="PS50280"/>
    </source>
</evidence>
<evidence type="ECO:0000256" key="2">
    <source>
        <dbReference type="SAM" id="MobiDB-lite"/>
    </source>
</evidence>
<dbReference type="SUPFAM" id="SSF82199">
    <property type="entry name" value="SET domain"/>
    <property type="match status" value="1"/>
</dbReference>
<dbReference type="PANTHER" id="PTHR12197">
    <property type="entry name" value="HISTONE-LYSINE N-METHYLTRANSFERASE SMYD"/>
    <property type="match status" value="1"/>
</dbReference>
<feature type="compositionally biased region" description="Polar residues" evidence="2">
    <location>
        <begin position="391"/>
        <end position="404"/>
    </location>
</feature>
<dbReference type="Gene3D" id="2.170.270.10">
    <property type="entry name" value="SET domain"/>
    <property type="match status" value="1"/>
</dbReference>
<dbReference type="OMA" id="CACTICA"/>
<dbReference type="InterPro" id="IPR001214">
    <property type="entry name" value="SET_dom"/>
</dbReference>
<comment type="caution">
    <text evidence="4">The sequence shown here is derived from an EMBL/GenBank/DDBJ whole genome shotgun (WGS) entry which is preliminary data.</text>
</comment>
<evidence type="ECO:0000256" key="1">
    <source>
        <dbReference type="ARBA" id="ARBA00004038"/>
    </source>
</evidence>
<dbReference type="EMBL" id="ADBJ01000017">
    <property type="protein sequence ID" value="EFA82935.1"/>
    <property type="molecule type" value="Genomic_DNA"/>
</dbReference>
<dbReference type="InParanoid" id="D3B6G5"/>
<dbReference type="InterPro" id="IPR046341">
    <property type="entry name" value="SET_dom_sf"/>
</dbReference>
<keyword evidence="5" id="KW-1185">Reference proteome</keyword>
<sequence>MDYKFIESESSIELVSSVDKGRYILSKDAKKRNEVIFTVEHPYCFAFEPYLVKQVCSVCFAYLETRKQLANNKQKQYIACTGCDKVFYCSQRCYQQGHHSQRNESNRFIDITSPHQHYHTTLECLILRNLQQPAGLAFHHITELNMIINYLSLTPYIKLVNNNNNNNNNNNENNSNSNSNTIIKDRMSVLVGGFDNIVNKDDKKLIRRMTGIVKKAFSNVNYEVEESDILELLTMSTRNCFGLWKNYEECFGLAIYLEASLFNHSCYPNAARVQRGRSIDIIAIRDIEPNEEICISYLNITNGSHERKDHLKNNYLFDCVCIRCTQTNPDIENIVRSFICRNPRVKCSGYLYLPQGSDSRQCNFCQWKESSEIKRIILNSINNVKPNSFTNESKLPLNDSSPYTPTDEKTNNVATRFLPERE</sequence>
<organism evidence="4 5">
    <name type="scientific">Heterostelium pallidum (strain ATCC 26659 / Pp 5 / PN500)</name>
    <name type="common">Cellular slime mold</name>
    <name type="synonym">Polysphondylium pallidum</name>
    <dbReference type="NCBI Taxonomy" id="670386"/>
    <lineage>
        <taxon>Eukaryota</taxon>
        <taxon>Amoebozoa</taxon>
        <taxon>Evosea</taxon>
        <taxon>Eumycetozoa</taxon>
        <taxon>Dictyostelia</taxon>
        <taxon>Acytosteliales</taxon>
        <taxon>Acytosteliaceae</taxon>
        <taxon>Heterostelium</taxon>
    </lineage>
</organism>
<dbReference type="Proteomes" id="UP000001396">
    <property type="component" value="Unassembled WGS sequence"/>
</dbReference>
<evidence type="ECO:0000313" key="4">
    <source>
        <dbReference type="EMBL" id="EFA82935.1"/>
    </source>
</evidence>
<feature type="domain" description="SET" evidence="3">
    <location>
        <begin position="10"/>
        <end position="298"/>
    </location>
</feature>
<proteinExistence type="predicted"/>
<gene>
    <name evidence="4" type="ORF">PPL_03713</name>
</gene>
<protein>
    <submittedName>
        <fullName evidence="4">SET domain-containing protein</fullName>
    </submittedName>
</protein>
<dbReference type="Gene3D" id="6.10.140.2220">
    <property type="match status" value="1"/>
</dbReference>
<dbReference type="CDD" id="cd20071">
    <property type="entry name" value="SET_SMYD"/>
    <property type="match status" value="1"/>
</dbReference>
<dbReference type="PROSITE" id="PS50280">
    <property type="entry name" value="SET"/>
    <property type="match status" value="1"/>
</dbReference>
<dbReference type="Pfam" id="PF00856">
    <property type="entry name" value="SET"/>
    <property type="match status" value="1"/>
</dbReference>
<reference evidence="4 5" key="1">
    <citation type="journal article" date="2011" name="Genome Res.">
        <title>Phylogeny-wide analysis of social amoeba genomes highlights ancient origins for complex intercellular communication.</title>
        <authorList>
            <person name="Heidel A.J."/>
            <person name="Lawal H.M."/>
            <person name="Felder M."/>
            <person name="Schilde C."/>
            <person name="Helps N.R."/>
            <person name="Tunggal B."/>
            <person name="Rivero F."/>
            <person name="John U."/>
            <person name="Schleicher M."/>
            <person name="Eichinger L."/>
            <person name="Platzer M."/>
            <person name="Noegel A.A."/>
            <person name="Schaap P."/>
            <person name="Gloeckner G."/>
        </authorList>
    </citation>
    <scope>NUCLEOTIDE SEQUENCE [LARGE SCALE GENOMIC DNA]</scope>
    <source>
        <strain evidence="5">ATCC 26659 / Pp 5 / PN500</strain>
    </source>
</reference>
<dbReference type="STRING" id="670386.D3B6G5"/>
<dbReference type="GeneID" id="31359200"/>
<accession>D3B6G5</accession>
<dbReference type="PANTHER" id="PTHR12197:SF251">
    <property type="entry name" value="EG:BACR7C10.4 PROTEIN"/>
    <property type="match status" value="1"/>
</dbReference>
<evidence type="ECO:0000313" key="5">
    <source>
        <dbReference type="Proteomes" id="UP000001396"/>
    </source>
</evidence>
<dbReference type="Gene3D" id="1.10.220.160">
    <property type="match status" value="1"/>
</dbReference>
<dbReference type="InterPro" id="IPR050869">
    <property type="entry name" value="H3K4_H4K5_MeTrfase"/>
</dbReference>
<feature type="region of interest" description="Disordered" evidence="2">
    <location>
        <begin position="391"/>
        <end position="411"/>
    </location>
</feature>
<dbReference type="AlphaFoldDB" id="D3B6G5"/>
<dbReference type="RefSeq" id="XP_020435052.1">
    <property type="nucleotide sequence ID" value="XM_020574638.1"/>
</dbReference>